<feature type="short sequence motif" description="'HIGH' region" evidence="9">
    <location>
        <begin position="123"/>
        <end position="133"/>
    </location>
</feature>
<dbReference type="SMART" id="SM00836">
    <property type="entry name" value="DALR_1"/>
    <property type="match status" value="1"/>
</dbReference>
<dbReference type="AlphaFoldDB" id="A0A2Z5IQS5"/>
<proteinExistence type="inferred from homology"/>
<keyword evidence="6 9" id="KW-0648">Protein biosynthesis</keyword>
<dbReference type="RefSeq" id="WP_114190665.1">
    <property type="nucleotide sequence ID" value="NZ_CP029295.1"/>
</dbReference>
<dbReference type="PROSITE" id="PS00178">
    <property type="entry name" value="AA_TRNA_LIGASE_I"/>
    <property type="match status" value="1"/>
</dbReference>
<dbReference type="GO" id="GO:0004814">
    <property type="term" value="F:arginine-tRNA ligase activity"/>
    <property type="evidence" value="ECO:0007669"/>
    <property type="project" value="UniProtKB-UniRule"/>
</dbReference>
<keyword evidence="2 9" id="KW-0963">Cytoplasm</keyword>
<keyword evidence="14" id="KW-1185">Reference proteome</keyword>
<dbReference type="GO" id="GO:0006420">
    <property type="term" value="P:arginyl-tRNA aminoacylation"/>
    <property type="evidence" value="ECO:0007669"/>
    <property type="project" value="UniProtKB-UniRule"/>
</dbReference>
<dbReference type="Pfam" id="PF03485">
    <property type="entry name" value="Arg_tRNA_synt_N"/>
    <property type="match status" value="1"/>
</dbReference>
<dbReference type="EMBL" id="CP029295">
    <property type="protein sequence ID" value="AXE60546.1"/>
    <property type="molecule type" value="Genomic_DNA"/>
</dbReference>
<evidence type="ECO:0000313" key="14">
    <source>
        <dbReference type="Proteomes" id="UP000252477"/>
    </source>
</evidence>
<keyword evidence="7 9" id="KW-0030">Aminoacyl-tRNA synthetase</keyword>
<gene>
    <name evidence="9" type="primary">argS</name>
    <name evidence="13" type="ORF">DA803_00315</name>
</gene>
<dbReference type="InterPro" id="IPR009080">
    <property type="entry name" value="tRNAsynth_Ia_anticodon-bd"/>
</dbReference>
<comment type="subcellular location">
    <subcellularLocation>
        <location evidence="9">Cytoplasm</location>
    </subcellularLocation>
</comment>
<dbReference type="InterPro" id="IPR008909">
    <property type="entry name" value="DALR_anticod-bd"/>
</dbReference>
<evidence type="ECO:0000256" key="10">
    <source>
        <dbReference type="RuleBase" id="RU363038"/>
    </source>
</evidence>
<evidence type="ECO:0000256" key="1">
    <source>
        <dbReference type="ARBA" id="ARBA00005594"/>
    </source>
</evidence>
<dbReference type="EC" id="6.1.1.19" evidence="9"/>
<protein>
    <recommendedName>
        <fullName evidence="9">Arginine--tRNA ligase</fullName>
        <ecNumber evidence="9">6.1.1.19</ecNumber>
    </recommendedName>
    <alternativeName>
        <fullName evidence="9">Arginyl-tRNA synthetase</fullName>
        <shortName evidence="9">ArgRS</shortName>
    </alternativeName>
</protein>
<dbReference type="SUPFAM" id="SSF52374">
    <property type="entry name" value="Nucleotidylyl transferase"/>
    <property type="match status" value="1"/>
</dbReference>
<keyword evidence="3 9" id="KW-0436">Ligase</keyword>
<feature type="domain" description="Arginyl tRNA synthetase N-terminal" evidence="12">
    <location>
        <begin position="2"/>
        <end position="86"/>
    </location>
</feature>
<evidence type="ECO:0000256" key="3">
    <source>
        <dbReference type="ARBA" id="ARBA00022598"/>
    </source>
</evidence>
<dbReference type="KEGG" id="mpho:DA803_00315"/>
<comment type="subunit">
    <text evidence="9">Monomer.</text>
</comment>
<organism evidence="13 14">
    <name type="scientific">[Mycoplasma] phocae</name>
    <dbReference type="NCBI Taxonomy" id="142651"/>
    <lineage>
        <taxon>Bacteria</taxon>
        <taxon>Bacillati</taxon>
        <taxon>Mycoplasmatota</taxon>
        <taxon>Mycoplasmoidales</taxon>
        <taxon>Metamycoplasmataceae</taxon>
        <taxon>Metamycoplasma</taxon>
    </lineage>
</organism>
<sequence>MNMTKDIIIASIEEALKKMNIKKPIILTESKSYGDYSTNIALTLQREIGKKAIDIANEINQNIDLKNYPEIKEIKVSEPGFINFWVSNSVFGDTVNQINKLGNDYGSIKDKNRGPINVEFVSANPTGYLHIGHARNAAIGATLCNILEKGGYKVTREYLVNDYGNQMNRLAISVFSRYQQIFDKDYQMPEDAYRGGDIIQFAEEFHRQNQDKYKGVEYTEEMEALFKEFGRKFALKNIESDLKRFGVWFDLYTSEAEQYKKNLVWPTIKRLKTTYVKDGATWLATTKGGKDDKDRVIIKSNGDSTYLCADIAYHEQKFLQLNDKEKGIIIDVWGADHSGYVERVKFSFEDLGWRRDQLEIILFQLLRVVKNGKEIKMSKRLGTSLTLKELLDLVGKDAIRFFLIERSYNSKIDFDIAKVNKPDETNPMYIIKYAHARCVQLLEKSANKNPIAKTLDNEYAQKLVNELKEYPDLIATMAKNYKVNLLPPFLVKLAGAFNSFYSNTKVLGSENEESYLALVKATKIVLANGMQLMDLDIPDRM</sequence>
<dbReference type="HAMAP" id="MF_00123">
    <property type="entry name" value="Arg_tRNA_synth"/>
    <property type="match status" value="1"/>
</dbReference>
<dbReference type="Gene3D" id="1.10.730.10">
    <property type="entry name" value="Isoleucyl-tRNA Synthetase, Domain 1"/>
    <property type="match status" value="1"/>
</dbReference>
<dbReference type="Proteomes" id="UP000252477">
    <property type="component" value="Chromosome"/>
</dbReference>
<dbReference type="GO" id="GO:0005737">
    <property type="term" value="C:cytoplasm"/>
    <property type="evidence" value="ECO:0007669"/>
    <property type="project" value="UniProtKB-SubCell"/>
</dbReference>
<reference evidence="13 14" key="1">
    <citation type="submission" date="2018-05" db="EMBL/GenBank/DDBJ databases">
        <title>Annotation of the Mycoplasma phocidae genome.</title>
        <authorList>
            <person name="Brown D.R."/>
            <person name="Kutish G.F."/>
            <person name="Frasca S.Jr."/>
        </authorList>
    </citation>
    <scope>NUCLEOTIDE SEQUENCE [LARGE SCALE GENOMIC DNA]</scope>
    <source>
        <strain evidence="13 14">105</strain>
    </source>
</reference>
<evidence type="ECO:0000259" key="12">
    <source>
        <dbReference type="SMART" id="SM01016"/>
    </source>
</evidence>
<dbReference type="InterPro" id="IPR001278">
    <property type="entry name" value="Arg-tRNA-ligase"/>
</dbReference>
<dbReference type="Gene3D" id="3.30.1360.70">
    <property type="entry name" value="Arginyl tRNA synthetase N-terminal domain"/>
    <property type="match status" value="1"/>
</dbReference>
<dbReference type="SUPFAM" id="SSF55190">
    <property type="entry name" value="Arginyl-tRNA synthetase (ArgRS), N-terminal 'additional' domain"/>
    <property type="match status" value="1"/>
</dbReference>
<name>A0A2Z5IQS5_9BACT</name>
<keyword evidence="5 9" id="KW-0067">ATP-binding</keyword>
<evidence type="ECO:0000256" key="2">
    <source>
        <dbReference type="ARBA" id="ARBA00022490"/>
    </source>
</evidence>
<evidence type="ECO:0000259" key="11">
    <source>
        <dbReference type="SMART" id="SM00836"/>
    </source>
</evidence>
<dbReference type="InterPro" id="IPR005148">
    <property type="entry name" value="Arg-tRNA-synth_N"/>
</dbReference>
<dbReference type="SMART" id="SM01016">
    <property type="entry name" value="Arg_tRNA_synt_N"/>
    <property type="match status" value="1"/>
</dbReference>
<dbReference type="InterPro" id="IPR014729">
    <property type="entry name" value="Rossmann-like_a/b/a_fold"/>
</dbReference>
<dbReference type="NCBIfam" id="TIGR00456">
    <property type="entry name" value="argS"/>
    <property type="match status" value="1"/>
</dbReference>
<evidence type="ECO:0000256" key="4">
    <source>
        <dbReference type="ARBA" id="ARBA00022741"/>
    </source>
</evidence>
<dbReference type="InterPro" id="IPR035684">
    <property type="entry name" value="ArgRS_core"/>
</dbReference>
<dbReference type="Pfam" id="PF05746">
    <property type="entry name" value="DALR_1"/>
    <property type="match status" value="1"/>
</dbReference>
<comment type="similarity">
    <text evidence="1 9 10">Belongs to the class-I aminoacyl-tRNA synthetase family.</text>
</comment>
<feature type="domain" description="DALR anticodon binding" evidence="11">
    <location>
        <begin position="431"/>
        <end position="541"/>
    </location>
</feature>
<dbReference type="PRINTS" id="PR01038">
    <property type="entry name" value="TRNASYNTHARG"/>
</dbReference>
<dbReference type="OrthoDB" id="9805987at2"/>
<evidence type="ECO:0000256" key="9">
    <source>
        <dbReference type="HAMAP-Rule" id="MF_00123"/>
    </source>
</evidence>
<dbReference type="InterPro" id="IPR001412">
    <property type="entry name" value="aa-tRNA-synth_I_CS"/>
</dbReference>
<dbReference type="CDD" id="cd00671">
    <property type="entry name" value="ArgRS_core"/>
    <property type="match status" value="1"/>
</dbReference>
<dbReference type="PANTHER" id="PTHR11956">
    <property type="entry name" value="ARGINYL-TRNA SYNTHETASE"/>
    <property type="match status" value="1"/>
</dbReference>
<dbReference type="SUPFAM" id="SSF47323">
    <property type="entry name" value="Anticodon-binding domain of a subclass of class I aminoacyl-tRNA synthetases"/>
    <property type="match status" value="1"/>
</dbReference>
<dbReference type="Pfam" id="PF00750">
    <property type="entry name" value="tRNA-synt_1d"/>
    <property type="match status" value="1"/>
</dbReference>
<dbReference type="GO" id="GO:0005524">
    <property type="term" value="F:ATP binding"/>
    <property type="evidence" value="ECO:0007669"/>
    <property type="project" value="UniProtKB-UniRule"/>
</dbReference>
<accession>A0A2Z5IQS5</accession>
<evidence type="ECO:0000256" key="5">
    <source>
        <dbReference type="ARBA" id="ARBA00022840"/>
    </source>
</evidence>
<dbReference type="Gene3D" id="3.40.50.620">
    <property type="entry name" value="HUPs"/>
    <property type="match status" value="1"/>
</dbReference>
<evidence type="ECO:0000256" key="8">
    <source>
        <dbReference type="ARBA" id="ARBA00049339"/>
    </source>
</evidence>
<evidence type="ECO:0000256" key="6">
    <source>
        <dbReference type="ARBA" id="ARBA00022917"/>
    </source>
</evidence>
<dbReference type="PANTHER" id="PTHR11956:SF5">
    <property type="entry name" value="ARGININE--TRNA LIGASE, CYTOPLASMIC"/>
    <property type="match status" value="1"/>
</dbReference>
<dbReference type="InterPro" id="IPR036695">
    <property type="entry name" value="Arg-tRNA-synth_N_sf"/>
</dbReference>
<comment type="catalytic activity">
    <reaction evidence="8 9">
        <text>tRNA(Arg) + L-arginine + ATP = L-arginyl-tRNA(Arg) + AMP + diphosphate</text>
        <dbReference type="Rhea" id="RHEA:20301"/>
        <dbReference type="Rhea" id="RHEA-COMP:9658"/>
        <dbReference type="Rhea" id="RHEA-COMP:9673"/>
        <dbReference type="ChEBI" id="CHEBI:30616"/>
        <dbReference type="ChEBI" id="CHEBI:32682"/>
        <dbReference type="ChEBI" id="CHEBI:33019"/>
        <dbReference type="ChEBI" id="CHEBI:78442"/>
        <dbReference type="ChEBI" id="CHEBI:78513"/>
        <dbReference type="ChEBI" id="CHEBI:456215"/>
        <dbReference type="EC" id="6.1.1.19"/>
    </reaction>
</comment>
<evidence type="ECO:0000313" key="13">
    <source>
        <dbReference type="EMBL" id="AXE60546.1"/>
    </source>
</evidence>
<keyword evidence="4 9" id="KW-0547">Nucleotide-binding</keyword>
<evidence type="ECO:0000256" key="7">
    <source>
        <dbReference type="ARBA" id="ARBA00023146"/>
    </source>
</evidence>